<evidence type="ECO:0000313" key="1">
    <source>
        <dbReference type="EMBL" id="KAK3691370.1"/>
    </source>
</evidence>
<dbReference type="Proteomes" id="UP001283361">
    <property type="component" value="Unassembled WGS sequence"/>
</dbReference>
<name>A0AAE0XE23_9GAST</name>
<proteinExistence type="predicted"/>
<comment type="caution">
    <text evidence="1">The sequence shown here is derived from an EMBL/GenBank/DDBJ whole genome shotgun (WGS) entry which is preliminary data.</text>
</comment>
<dbReference type="AlphaFoldDB" id="A0AAE0XE23"/>
<protein>
    <submittedName>
        <fullName evidence="1">Uncharacterized protein</fullName>
    </submittedName>
</protein>
<reference evidence="1" key="1">
    <citation type="journal article" date="2023" name="G3 (Bethesda)">
        <title>A reference genome for the long-term kleptoplast-retaining sea slug Elysia crispata morphotype clarki.</title>
        <authorList>
            <person name="Eastman K.E."/>
            <person name="Pendleton A.L."/>
            <person name="Shaikh M.A."/>
            <person name="Suttiyut T."/>
            <person name="Ogas R."/>
            <person name="Tomko P."/>
            <person name="Gavelis G."/>
            <person name="Widhalm J.R."/>
            <person name="Wisecaver J.H."/>
        </authorList>
    </citation>
    <scope>NUCLEOTIDE SEQUENCE</scope>
    <source>
        <strain evidence="1">ECLA1</strain>
    </source>
</reference>
<accession>A0AAE0XE23</accession>
<dbReference type="EMBL" id="JAWDGP010008094">
    <property type="protein sequence ID" value="KAK3691370.1"/>
    <property type="molecule type" value="Genomic_DNA"/>
</dbReference>
<gene>
    <name evidence="1" type="ORF">RRG08_036174</name>
</gene>
<sequence length="116" mass="13186">MNRLENNKESLIFMPQPVHSREALEMILGTHRLGSPTHSTFCQRRRTVSGDSALQAIMCSSHFSFYPNRPALMLFLRLHSSVVFCLSARQPVWLRGRMGASTRTSFDGDELSQLCE</sequence>
<keyword evidence="2" id="KW-1185">Reference proteome</keyword>
<evidence type="ECO:0000313" key="2">
    <source>
        <dbReference type="Proteomes" id="UP001283361"/>
    </source>
</evidence>
<organism evidence="1 2">
    <name type="scientific">Elysia crispata</name>
    <name type="common">lettuce slug</name>
    <dbReference type="NCBI Taxonomy" id="231223"/>
    <lineage>
        <taxon>Eukaryota</taxon>
        <taxon>Metazoa</taxon>
        <taxon>Spiralia</taxon>
        <taxon>Lophotrochozoa</taxon>
        <taxon>Mollusca</taxon>
        <taxon>Gastropoda</taxon>
        <taxon>Heterobranchia</taxon>
        <taxon>Euthyneura</taxon>
        <taxon>Panpulmonata</taxon>
        <taxon>Sacoglossa</taxon>
        <taxon>Placobranchoidea</taxon>
        <taxon>Plakobranchidae</taxon>
        <taxon>Elysia</taxon>
    </lineage>
</organism>